<dbReference type="PROSITE" id="PS50966">
    <property type="entry name" value="ZF_SWIM"/>
    <property type="match status" value="1"/>
</dbReference>
<dbReference type="GO" id="GO:0008270">
    <property type="term" value="F:zinc ion binding"/>
    <property type="evidence" value="ECO:0007669"/>
    <property type="project" value="UniProtKB-KW"/>
</dbReference>
<feature type="domain" description="SWIM-type" evidence="2">
    <location>
        <begin position="130"/>
        <end position="166"/>
    </location>
</feature>
<accession>A0A8S8ZC62</accession>
<gene>
    <name evidence="3" type="ORF">SMACR_09136</name>
</gene>
<dbReference type="VEuPathDB" id="FungiDB:SMAC_09136"/>
<reference evidence="3 4" key="1">
    <citation type="submission" date="2017-07" db="EMBL/GenBank/DDBJ databases">
        <title>Genome sequence of the Sordaria macrospora wild type strain R19027.</title>
        <authorList>
            <person name="Nowrousian M."/>
            <person name="Teichert I."/>
            <person name="Kueck U."/>
        </authorList>
    </citation>
    <scope>NUCLEOTIDE SEQUENCE [LARGE SCALE GENOMIC DNA]</scope>
    <source>
        <strain evidence="3 4">R19027</strain>
        <tissue evidence="3">Mycelium</tissue>
    </source>
</reference>
<keyword evidence="1" id="KW-0863">Zinc-finger</keyword>
<dbReference type="EMBL" id="NMPR01000197">
    <property type="protein sequence ID" value="KAA8628237.1"/>
    <property type="molecule type" value="Genomic_DNA"/>
</dbReference>
<dbReference type="InterPro" id="IPR007527">
    <property type="entry name" value="Znf_SWIM"/>
</dbReference>
<evidence type="ECO:0000256" key="1">
    <source>
        <dbReference type="PROSITE-ProRule" id="PRU00325"/>
    </source>
</evidence>
<dbReference type="Proteomes" id="UP000433876">
    <property type="component" value="Unassembled WGS sequence"/>
</dbReference>
<keyword evidence="1" id="KW-0479">Metal-binding</keyword>
<evidence type="ECO:0000313" key="4">
    <source>
        <dbReference type="Proteomes" id="UP000433876"/>
    </source>
</evidence>
<organism evidence="3 4">
    <name type="scientific">Sordaria macrospora</name>
    <dbReference type="NCBI Taxonomy" id="5147"/>
    <lineage>
        <taxon>Eukaryota</taxon>
        <taxon>Fungi</taxon>
        <taxon>Dikarya</taxon>
        <taxon>Ascomycota</taxon>
        <taxon>Pezizomycotina</taxon>
        <taxon>Sordariomycetes</taxon>
        <taxon>Sordariomycetidae</taxon>
        <taxon>Sordariales</taxon>
        <taxon>Sordariaceae</taxon>
        <taxon>Sordaria</taxon>
    </lineage>
</organism>
<evidence type="ECO:0000313" key="3">
    <source>
        <dbReference type="EMBL" id="KAA8628237.1"/>
    </source>
</evidence>
<keyword evidence="1" id="KW-0862">Zinc</keyword>
<comment type="caution">
    <text evidence="3">The sequence shown here is derived from an EMBL/GenBank/DDBJ whole genome shotgun (WGS) entry which is preliminary data.</text>
</comment>
<proteinExistence type="predicted"/>
<evidence type="ECO:0000259" key="2">
    <source>
        <dbReference type="PROSITE" id="PS50966"/>
    </source>
</evidence>
<dbReference type="AlphaFoldDB" id="A0A8S8ZC62"/>
<protein>
    <recommendedName>
        <fullName evidence="2">SWIM-type domain-containing protein</fullName>
    </recommendedName>
</protein>
<sequence>MPFKERSFPPGWRPLDDIEHWPFETEDGLRIACEELGIRVDDDEGFSMDGVGCLNSLMEHYGLPNRDAGSCAVHDMQDEKVYNEFLSEAEKSRYNLVRAGRYPKRRDRDHDPLNLTTIFHLKHRQAKQENLVRVGPKGCNCLCKYFSGERMHGYCKHILYVLRFILNCPPELPFRDAFNLQEYHDVFAHSYPAQALKNAKSPNEDWRKVLDRIPHDGVEAIYYFLQEDELLVCLNCFRSICYGHSARPCHGCGNLVHTSGCQKDMPTIKSNIVLLHHPRPKSRNCAVCRDKLEWEAWTRSRAPPLSGDYQSCEEQMKEEPLESKLGRIKYRRMGNIMYRGSGTLIE</sequence>
<name>A0A8S8ZC62_SORMA</name>